<accession>A0A3M7QJR2</accession>
<organism evidence="1 2">
    <name type="scientific">Brachionus plicatilis</name>
    <name type="common">Marine rotifer</name>
    <name type="synonym">Brachionus muelleri</name>
    <dbReference type="NCBI Taxonomy" id="10195"/>
    <lineage>
        <taxon>Eukaryota</taxon>
        <taxon>Metazoa</taxon>
        <taxon>Spiralia</taxon>
        <taxon>Gnathifera</taxon>
        <taxon>Rotifera</taxon>
        <taxon>Eurotatoria</taxon>
        <taxon>Monogononta</taxon>
        <taxon>Pseudotrocha</taxon>
        <taxon>Ploima</taxon>
        <taxon>Brachionidae</taxon>
        <taxon>Brachionus</taxon>
    </lineage>
</organism>
<proteinExistence type="predicted"/>
<dbReference type="OrthoDB" id="10347299at2759"/>
<dbReference type="EMBL" id="REGN01005973">
    <property type="protein sequence ID" value="RNA11374.1"/>
    <property type="molecule type" value="Genomic_DNA"/>
</dbReference>
<keyword evidence="2" id="KW-1185">Reference proteome</keyword>
<reference evidence="1 2" key="1">
    <citation type="journal article" date="2018" name="Sci. Rep.">
        <title>Genomic signatures of local adaptation to the degree of environmental predictability in rotifers.</title>
        <authorList>
            <person name="Franch-Gras L."/>
            <person name="Hahn C."/>
            <person name="Garcia-Roger E.M."/>
            <person name="Carmona M.J."/>
            <person name="Serra M."/>
            <person name="Gomez A."/>
        </authorList>
    </citation>
    <scope>NUCLEOTIDE SEQUENCE [LARGE SCALE GENOMIC DNA]</scope>
    <source>
        <strain evidence="1">HYR1</strain>
    </source>
</reference>
<gene>
    <name evidence="1" type="ORF">BpHYR1_040903</name>
</gene>
<dbReference type="Proteomes" id="UP000276133">
    <property type="component" value="Unassembled WGS sequence"/>
</dbReference>
<name>A0A3M7QJR2_BRAPC</name>
<evidence type="ECO:0000313" key="2">
    <source>
        <dbReference type="Proteomes" id="UP000276133"/>
    </source>
</evidence>
<evidence type="ECO:0000313" key="1">
    <source>
        <dbReference type="EMBL" id="RNA11374.1"/>
    </source>
</evidence>
<protein>
    <submittedName>
        <fullName evidence="1">Uncharacterized protein</fullName>
    </submittedName>
</protein>
<comment type="caution">
    <text evidence="1">The sequence shown here is derived from an EMBL/GenBank/DDBJ whole genome shotgun (WGS) entry which is preliminary data.</text>
</comment>
<dbReference type="AlphaFoldDB" id="A0A3M7QJR2"/>
<sequence length="295" mass="33894">MSFTLDFDEHEPPEHMPKIDINDYFKACAKSGVVPELEENWNAGSLDTFTTESINRFGKAFVHEDQVYIVDSFSGCHNYAAAVISFNVLVQLKRKKVKFLTRKRSPIHVCNKFGGGVILVKYPDAKIYESHGHVCQPIVVKTAFCDESLSLLIDECISYITEFTTNSYAIGFKVDYSPVAFKAVLFVLERMTIPDEAKINQLDEFIKKNEARLSGKFQHVDLNEFNVAFQSNNFSKFGVNLFYKKEIDDSNIDEDITFSLDAHKVYEKIHGCLNVYIPSEEIEHTRDLWKKEFHL</sequence>